<feature type="compositionally biased region" description="Polar residues" evidence="2">
    <location>
        <begin position="648"/>
        <end position="666"/>
    </location>
</feature>
<gene>
    <name evidence="4" type="ORF">PSTG_11914</name>
</gene>
<dbReference type="GO" id="GO:0140096">
    <property type="term" value="F:catalytic activity, acting on a protein"/>
    <property type="evidence" value="ECO:0007669"/>
    <property type="project" value="UniProtKB-ARBA"/>
</dbReference>
<dbReference type="EMBL" id="AJIL01000110">
    <property type="protein sequence ID" value="KNE94727.1"/>
    <property type="molecule type" value="Genomic_DNA"/>
</dbReference>
<name>A0A0L0V627_9BASI</name>
<evidence type="ECO:0000313" key="5">
    <source>
        <dbReference type="Proteomes" id="UP000054564"/>
    </source>
</evidence>
<feature type="region of interest" description="Disordered" evidence="2">
    <location>
        <begin position="640"/>
        <end position="666"/>
    </location>
</feature>
<evidence type="ECO:0000313" key="4">
    <source>
        <dbReference type="EMBL" id="KNE94727.1"/>
    </source>
</evidence>
<dbReference type="Pfam" id="PF12436">
    <property type="entry name" value="USP7_ICP0_bdg"/>
    <property type="match status" value="1"/>
</dbReference>
<dbReference type="InterPro" id="IPR024729">
    <property type="entry name" value="USP7_ICP0-binding_dom"/>
</dbReference>
<evidence type="ECO:0000256" key="1">
    <source>
        <dbReference type="ARBA" id="ARBA00022786"/>
    </source>
</evidence>
<dbReference type="OrthoDB" id="2507115at2759"/>
<keyword evidence="1" id="KW-0833">Ubl conjugation pathway</keyword>
<evidence type="ECO:0000259" key="3">
    <source>
        <dbReference type="Pfam" id="PF12436"/>
    </source>
</evidence>
<sequence>MDESDPHFIIKIITEETFQNHNGLDLASLDDRTTLPPSELRTFKYAKRGRFLNFKFSLAQELGYQPNEVRLWPLRERAEFALRPHTPVPEDDPALKMQMVYDTMTHKGQYLVFYLEVVELASGVISPTSDEIPPIIFLKHFDPPKQKLAGIGHLHFASKGVLTVSSLERLIKTRMGFASGGLKLYEESWPGCTTPVKPLSLRSLRHGDIICFQVANSDEYLTLVMQGRRQLYPDTEVFYDSFTTRVTVAIQPQFSCVLRDPNYANVLLSKSFTYDQMANRAGEILQVDPTKLRFYTRHGNFNPEPIDRNATLADMMERPFKDWTSHRIFFYKLSEMSTCQVESKRWMEITATGAHNSDETNHSLLMPTTSSMNESADQLLALVRVSELPSQKSKFITIGGGRIQEQLSEKGLLKGVPTGEDIYTSEAGTMIEKPSDKPAAILKMLEYVPKLDVDGKNYLQWIGALESVLGIATGKVKLLTTPGQLISAVEDQITKHAITASVDDALLPALHKAESGMAALIQLQMHFTFNSRSEHIKLMKEILQTRFNMYDKKADIDHHYQKVADLSKKLFKSGFKLTEDSFIGLFFHLSLPKLDVQHFAGICRKIDERPGGASIVSNDDLLKIARAQLVHFRQHHKITLREDDENPAGTSSIIGETSNSQSEELE</sequence>
<accession>A0A0L0V627</accession>
<dbReference type="Proteomes" id="UP000054564">
    <property type="component" value="Unassembled WGS sequence"/>
</dbReference>
<organism evidence="4 5">
    <name type="scientific">Puccinia striiformis f. sp. tritici PST-78</name>
    <dbReference type="NCBI Taxonomy" id="1165861"/>
    <lineage>
        <taxon>Eukaryota</taxon>
        <taxon>Fungi</taxon>
        <taxon>Dikarya</taxon>
        <taxon>Basidiomycota</taxon>
        <taxon>Pucciniomycotina</taxon>
        <taxon>Pucciniomycetes</taxon>
        <taxon>Pucciniales</taxon>
        <taxon>Pucciniaceae</taxon>
        <taxon>Puccinia</taxon>
    </lineage>
</organism>
<dbReference type="STRING" id="1165861.A0A0L0V627"/>
<reference evidence="5" key="1">
    <citation type="submission" date="2014-03" db="EMBL/GenBank/DDBJ databases">
        <title>The Genome Sequence of Puccinia striiformis f. sp. tritici PST-78.</title>
        <authorList>
            <consortium name="The Broad Institute Genome Sequencing Platform"/>
            <person name="Cuomo C."/>
            <person name="Hulbert S."/>
            <person name="Chen X."/>
            <person name="Walker B."/>
            <person name="Young S.K."/>
            <person name="Zeng Q."/>
            <person name="Gargeya S."/>
            <person name="Fitzgerald M."/>
            <person name="Haas B."/>
            <person name="Abouelleil A."/>
            <person name="Alvarado L."/>
            <person name="Arachchi H.M."/>
            <person name="Berlin A.M."/>
            <person name="Chapman S.B."/>
            <person name="Goldberg J."/>
            <person name="Griggs A."/>
            <person name="Gujja S."/>
            <person name="Hansen M."/>
            <person name="Howarth C."/>
            <person name="Imamovic A."/>
            <person name="Larimer J."/>
            <person name="McCowan C."/>
            <person name="Montmayeur A."/>
            <person name="Murphy C."/>
            <person name="Neiman D."/>
            <person name="Pearson M."/>
            <person name="Priest M."/>
            <person name="Roberts A."/>
            <person name="Saif S."/>
            <person name="Shea T."/>
            <person name="Sisk P."/>
            <person name="Sykes S."/>
            <person name="Wortman J."/>
            <person name="Nusbaum C."/>
            <person name="Birren B."/>
        </authorList>
    </citation>
    <scope>NUCLEOTIDE SEQUENCE [LARGE SCALE GENOMIC DNA]</scope>
    <source>
        <strain evidence="5">race PST-78</strain>
    </source>
</reference>
<dbReference type="Gene3D" id="3.10.20.90">
    <property type="entry name" value="Phosphatidylinositol 3-kinase Catalytic Subunit, Chain A, domain 1"/>
    <property type="match status" value="2"/>
</dbReference>
<keyword evidence="5" id="KW-1185">Reference proteome</keyword>
<evidence type="ECO:0000256" key="2">
    <source>
        <dbReference type="SAM" id="MobiDB-lite"/>
    </source>
</evidence>
<feature type="domain" description="Ubiquitin carboxyl-terminal hydrolase 7 ICP0-binding" evidence="3">
    <location>
        <begin position="69"/>
        <end position="315"/>
    </location>
</feature>
<dbReference type="AlphaFoldDB" id="A0A0L0V627"/>
<protein>
    <recommendedName>
        <fullName evidence="3">Ubiquitin carboxyl-terminal hydrolase 7 ICP0-binding domain-containing protein</fullName>
    </recommendedName>
</protein>
<comment type="caution">
    <text evidence="4">The sequence shown here is derived from an EMBL/GenBank/DDBJ whole genome shotgun (WGS) entry which is preliminary data.</text>
</comment>
<proteinExistence type="predicted"/>